<evidence type="ECO:0000313" key="8">
    <source>
        <dbReference type="Proteomes" id="UP000051530"/>
    </source>
</evidence>
<dbReference type="PANTHER" id="PTHR11164:SF0">
    <property type="entry name" value="GLUTAMATE--CYSTEINE LIGASE CATALYTIC SUBUNIT"/>
    <property type="match status" value="1"/>
</dbReference>
<dbReference type="InterPro" id="IPR004308">
    <property type="entry name" value="GCS"/>
</dbReference>
<accession>A0A0R0LZP1</accession>
<dbReference type="PANTHER" id="PTHR11164">
    <property type="entry name" value="GLUTAMATE CYSTEINE LIGASE"/>
    <property type="match status" value="1"/>
</dbReference>
<keyword evidence="2 6" id="KW-0436">Ligase</keyword>
<evidence type="ECO:0000256" key="1">
    <source>
        <dbReference type="ARBA" id="ARBA00012220"/>
    </source>
</evidence>
<protein>
    <recommendedName>
        <fullName evidence="1 6">Glutamate--cysteine ligase</fullName>
        <ecNumber evidence="1 6">6.3.2.2</ecNumber>
    </recommendedName>
    <alternativeName>
        <fullName evidence="6">Gamma-ECS</fullName>
    </alternativeName>
    <alternativeName>
        <fullName evidence="6">Gamma-glutamylcysteine synthetase</fullName>
    </alternativeName>
</protein>
<evidence type="ECO:0000256" key="5">
    <source>
        <dbReference type="ARBA" id="ARBA00022840"/>
    </source>
</evidence>
<keyword evidence="4 6" id="KW-0547">Nucleotide-binding</keyword>
<comment type="caution">
    <text evidence="7">The sequence shown here is derived from an EMBL/GenBank/DDBJ whole genome shotgun (WGS) entry which is preliminary data.</text>
</comment>
<dbReference type="EC" id="6.3.2.2" evidence="1 6"/>
<comment type="pathway">
    <text evidence="6">Sulfur metabolism; glutathione biosynthesis; glutathione from L-cysteine and L-glutamate: step 1/2.</text>
</comment>
<dbReference type="EMBL" id="LGUB01000033">
    <property type="protein sequence ID" value="KRH94765.1"/>
    <property type="molecule type" value="Genomic_DNA"/>
</dbReference>
<dbReference type="OrthoDB" id="7939818at2759"/>
<gene>
    <name evidence="7" type="ORF">M153_1510001976</name>
</gene>
<organism evidence="7 8">
    <name type="scientific">Pseudoloma neurophilia</name>
    <dbReference type="NCBI Taxonomy" id="146866"/>
    <lineage>
        <taxon>Eukaryota</taxon>
        <taxon>Fungi</taxon>
        <taxon>Fungi incertae sedis</taxon>
        <taxon>Microsporidia</taxon>
        <taxon>Pseudoloma</taxon>
    </lineage>
</organism>
<comment type="catalytic activity">
    <reaction evidence="6">
        <text>L-cysteine + L-glutamate + ATP = gamma-L-glutamyl-L-cysteine + ADP + phosphate + H(+)</text>
        <dbReference type="Rhea" id="RHEA:13285"/>
        <dbReference type="ChEBI" id="CHEBI:15378"/>
        <dbReference type="ChEBI" id="CHEBI:29985"/>
        <dbReference type="ChEBI" id="CHEBI:30616"/>
        <dbReference type="ChEBI" id="CHEBI:35235"/>
        <dbReference type="ChEBI" id="CHEBI:43474"/>
        <dbReference type="ChEBI" id="CHEBI:58173"/>
        <dbReference type="ChEBI" id="CHEBI:456216"/>
        <dbReference type="EC" id="6.3.2.2"/>
    </reaction>
</comment>
<keyword evidence="3 6" id="KW-0317">Glutathione biosynthesis</keyword>
<dbReference type="Pfam" id="PF03074">
    <property type="entry name" value="GCS"/>
    <property type="match status" value="1"/>
</dbReference>
<dbReference type="UniPathway" id="UPA00142">
    <property type="reaction ID" value="UER00209"/>
</dbReference>
<dbReference type="GO" id="GO:0006750">
    <property type="term" value="P:glutathione biosynthetic process"/>
    <property type="evidence" value="ECO:0007669"/>
    <property type="project" value="UniProtKB-UniRule"/>
</dbReference>
<evidence type="ECO:0000256" key="6">
    <source>
        <dbReference type="RuleBase" id="RU367135"/>
    </source>
</evidence>
<evidence type="ECO:0000256" key="4">
    <source>
        <dbReference type="ARBA" id="ARBA00022741"/>
    </source>
</evidence>
<comment type="similarity">
    <text evidence="6">Belongs to the glutamate--cysteine ligase type 3 family.</text>
</comment>
<evidence type="ECO:0000313" key="7">
    <source>
        <dbReference type="EMBL" id="KRH94765.1"/>
    </source>
</evidence>
<reference evidence="7 8" key="1">
    <citation type="submission" date="2015-07" db="EMBL/GenBank/DDBJ databases">
        <title>The genome of Pseudoloma neurophilia, a relevant intracellular parasite of the zebrafish.</title>
        <authorList>
            <person name="Ndikumana S."/>
            <person name="Pelin A."/>
            <person name="Sanders J."/>
            <person name="Corradi N."/>
        </authorList>
    </citation>
    <scope>NUCLEOTIDE SEQUENCE [LARGE SCALE GENOMIC DNA]</scope>
    <source>
        <strain evidence="7 8">MK1</strain>
    </source>
</reference>
<evidence type="ECO:0000256" key="3">
    <source>
        <dbReference type="ARBA" id="ARBA00022684"/>
    </source>
</evidence>
<evidence type="ECO:0000256" key="2">
    <source>
        <dbReference type="ARBA" id="ARBA00022598"/>
    </source>
</evidence>
<dbReference type="Proteomes" id="UP000051530">
    <property type="component" value="Unassembled WGS sequence"/>
</dbReference>
<sequence>MFISEERSQFNDTEVSFSQEHSVYLLNQKVDVVMAKYIAYLFIRGPFVNIEKLRSKGDNTENFYKFLNIQSNNFKNTTLKKTIDDGLRVELQSIEIQVTFYENNCIIIFVILLVEWFRSIYQEK</sequence>
<name>A0A0R0LZP1_9MICR</name>
<dbReference type="Gene3D" id="3.30.590.50">
    <property type="match status" value="1"/>
</dbReference>
<proteinExistence type="inferred from homology"/>
<dbReference type="GO" id="GO:0005524">
    <property type="term" value="F:ATP binding"/>
    <property type="evidence" value="ECO:0007669"/>
    <property type="project" value="UniProtKB-UniRule"/>
</dbReference>
<keyword evidence="8" id="KW-1185">Reference proteome</keyword>
<dbReference type="GO" id="GO:0004357">
    <property type="term" value="F:glutamate-cysteine ligase activity"/>
    <property type="evidence" value="ECO:0007669"/>
    <property type="project" value="UniProtKB-UniRule"/>
</dbReference>
<dbReference type="AlphaFoldDB" id="A0A0R0LZP1"/>
<dbReference type="VEuPathDB" id="MicrosporidiaDB:M153_1510001976"/>
<keyword evidence="5 6" id="KW-0067">ATP-binding</keyword>